<name>K0SX92_THAOC</name>
<dbReference type="AlphaFoldDB" id="K0SX92"/>
<proteinExistence type="predicted"/>
<feature type="region of interest" description="Disordered" evidence="1">
    <location>
        <begin position="1"/>
        <end position="83"/>
    </location>
</feature>
<evidence type="ECO:0000313" key="2">
    <source>
        <dbReference type="EMBL" id="EJK70040.1"/>
    </source>
</evidence>
<keyword evidence="3" id="KW-1185">Reference proteome</keyword>
<organism evidence="2 3">
    <name type="scientific">Thalassiosira oceanica</name>
    <name type="common">Marine diatom</name>
    <dbReference type="NCBI Taxonomy" id="159749"/>
    <lineage>
        <taxon>Eukaryota</taxon>
        <taxon>Sar</taxon>
        <taxon>Stramenopiles</taxon>
        <taxon>Ochrophyta</taxon>
        <taxon>Bacillariophyta</taxon>
        <taxon>Coscinodiscophyceae</taxon>
        <taxon>Thalassiosirophycidae</taxon>
        <taxon>Thalassiosirales</taxon>
        <taxon>Thalassiosiraceae</taxon>
        <taxon>Thalassiosira</taxon>
    </lineage>
</organism>
<sequence>NHHGDGRAAPALERGDPPREEQGEGRSDIQHRGGQGASELTLRIGRRRRSSLQPGTAVGGGGRGKEGVCGDGSGSGPDPDACEGTFQTSRVLGLGLLVPRPVALAASLL</sequence>
<feature type="non-terminal residue" evidence="2">
    <location>
        <position position="1"/>
    </location>
</feature>
<comment type="caution">
    <text evidence="2">The sequence shown here is derived from an EMBL/GenBank/DDBJ whole genome shotgun (WGS) entry which is preliminary data.</text>
</comment>
<reference evidence="2 3" key="1">
    <citation type="journal article" date="2012" name="Genome Biol.">
        <title>Genome and low-iron response of an oceanic diatom adapted to chronic iron limitation.</title>
        <authorList>
            <person name="Lommer M."/>
            <person name="Specht M."/>
            <person name="Roy A.S."/>
            <person name="Kraemer L."/>
            <person name="Andreson R."/>
            <person name="Gutowska M.A."/>
            <person name="Wolf J."/>
            <person name="Bergner S.V."/>
            <person name="Schilhabel M.B."/>
            <person name="Klostermeier U.C."/>
            <person name="Beiko R.G."/>
            <person name="Rosenstiel P."/>
            <person name="Hippler M."/>
            <person name="Laroche J."/>
        </authorList>
    </citation>
    <scope>NUCLEOTIDE SEQUENCE [LARGE SCALE GENOMIC DNA]</scope>
    <source>
        <strain evidence="2 3">CCMP1005</strain>
    </source>
</reference>
<gene>
    <name evidence="2" type="ORF">THAOC_08639</name>
</gene>
<evidence type="ECO:0000256" key="1">
    <source>
        <dbReference type="SAM" id="MobiDB-lite"/>
    </source>
</evidence>
<dbReference type="Proteomes" id="UP000266841">
    <property type="component" value="Unassembled WGS sequence"/>
</dbReference>
<feature type="compositionally biased region" description="Basic and acidic residues" evidence="1">
    <location>
        <begin position="13"/>
        <end position="31"/>
    </location>
</feature>
<accession>K0SX92</accession>
<protein>
    <submittedName>
        <fullName evidence="2">Uncharacterized protein</fullName>
    </submittedName>
</protein>
<evidence type="ECO:0000313" key="3">
    <source>
        <dbReference type="Proteomes" id="UP000266841"/>
    </source>
</evidence>
<dbReference type="EMBL" id="AGNL01009159">
    <property type="protein sequence ID" value="EJK70040.1"/>
    <property type="molecule type" value="Genomic_DNA"/>
</dbReference>